<comment type="caution">
    <text evidence="2">The sequence shown here is derived from an EMBL/GenBank/DDBJ whole genome shotgun (WGS) entry which is preliminary data.</text>
</comment>
<feature type="compositionally biased region" description="Basic and acidic residues" evidence="1">
    <location>
        <begin position="32"/>
        <end position="46"/>
    </location>
</feature>
<evidence type="ECO:0000313" key="2">
    <source>
        <dbReference type="EMBL" id="KAF9692748.1"/>
    </source>
</evidence>
<protein>
    <recommendedName>
        <fullName evidence="4">AhpC/TSA antioxidant enzyme-domain-containing protein</fullName>
    </recommendedName>
</protein>
<name>A0A8H7J079_9PLEO</name>
<reference evidence="2" key="1">
    <citation type="submission" date="2018-12" db="EMBL/GenBank/DDBJ databases">
        <authorList>
            <person name="Syme R.A."/>
            <person name="Farfan-Caceres L."/>
            <person name="Lichtenzveig J."/>
        </authorList>
    </citation>
    <scope>NUCLEOTIDE SEQUENCE</scope>
    <source>
        <strain evidence="2">Al4</strain>
    </source>
</reference>
<keyword evidence="3" id="KW-1185">Reference proteome</keyword>
<dbReference type="PANTHER" id="PTHR28630">
    <property type="match status" value="1"/>
</dbReference>
<proteinExistence type="predicted"/>
<gene>
    <name evidence="2" type="ORF">EKO04_009094</name>
</gene>
<dbReference type="Pfam" id="PF13911">
    <property type="entry name" value="AhpC-TSA_2"/>
    <property type="match status" value="1"/>
</dbReference>
<feature type="region of interest" description="Disordered" evidence="1">
    <location>
        <begin position="273"/>
        <end position="336"/>
    </location>
</feature>
<organism evidence="2 3">
    <name type="scientific">Ascochyta lentis</name>
    <dbReference type="NCBI Taxonomy" id="205686"/>
    <lineage>
        <taxon>Eukaryota</taxon>
        <taxon>Fungi</taxon>
        <taxon>Dikarya</taxon>
        <taxon>Ascomycota</taxon>
        <taxon>Pezizomycotina</taxon>
        <taxon>Dothideomycetes</taxon>
        <taxon>Pleosporomycetidae</taxon>
        <taxon>Pleosporales</taxon>
        <taxon>Pleosporineae</taxon>
        <taxon>Didymellaceae</taxon>
        <taxon>Ascochyta</taxon>
    </lineage>
</organism>
<dbReference type="InterPro" id="IPR032801">
    <property type="entry name" value="PXL2A/B/C"/>
</dbReference>
<dbReference type="FunFam" id="3.40.30.10:FF:000404">
    <property type="entry name" value="WGS project CABT00000000 data, contig 2.14"/>
    <property type="match status" value="1"/>
</dbReference>
<dbReference type="Proteomes" id="UP000651452">
    <property type="component" value="Unassembled WGS sequence"/>
</dbReference>
<dbReference type="OrthoDB" id="40334at2759"/>
<evidence type="ECO:0008006" key="4">
    <source>
        <dbReference type="Google" id="ProtNLM"/>
    </source>
</evidence>
<dbReference type="EMBL" id="RZGK01000017">
    <property type="protein sequence ID" value="KAF9692748.1"/>
    <property type="molecule type" value="Genomic_DNA"/>
</dbReference>
<dbReference type="AlphaFoldDB" id="A0A8H7J079"/>
<accession>A0A8H7J079</accession>
<dbReference type="PANTHER" id="PTHR28630:SF3">
    <property type="entry name" value="PEROXIREDOXIN-LIKE 2C"/>
    <property type="match status" value="1"/>
</dbReference>
<feature type="region of interest" description="Disordered" evidence="1">
    <location>
        <begin position="1"/>
        <end position="60"/>
    </location>
</feature>
<evidence type="ECO:0000256" key="1">
    <source>
        <dbReference type="SAM" id="MobiDB-lite"/>
    </source>
</evidence>
<sequence>MATLDTNTTAPPPTSAPAPHTTAAPPSPPRSSGRETLPKPSIDAHDYSTPPFSPASDTPVLQKEQEEFEGTVNVNNDLPSEKDLSKVENLLILDAAGKSRPFKELYDASGVAPRQLIIFIRHFFCGNCQEYLRTLSSSITPEDLLALPTPTSITVIGCGRPELIPMYTEATGCLFPIYAEPTRKIYDHLGMTRTFDLGSKPAYMQTNVLINSVQSIFQGLSTGRKALKGGDFKQVGGEFLFENGECTWVHRMKTTRGHAEVSDIRTLLGLDDRRPPMRKRWSHSIKQEKQQNRRSMSWGRLRSKSRGAKEAQKSGSATPERVEEEDPSKLVGRTTA</sequence>
<reference evidence="2" key="2">
    <citation type="submission" date="2020-09" db="EMBL/GenBank/DDBJ databases">
        <title>Reference genome assembly for Australian Ascochyta lentis isolate Al4.</title>
        <authorList>
            <person name="Lee R.C."/>
            <person name="Farfan-Caceres L.M."/>
            <person name="Debler J.W."/>
            <person name="Williams A.H."/>
            <person name="Henares B.M."/>
        </authorList>
    </citation>
    <scope>NUCLEOTIDE SEQUENCE</scope>
    <source>
        <strain evidence="2">Al4</strain>
    </source>
</reference>
<evidence type="ECO:0000313" key="3">
    <source>
        <dbReference type="Proteomes" id="UP000651452"/>
    </source>
</evidence>
<dbReference type="CDD" id="cd02970">
    <property type="entry name" value="PRX_like2"/>
    <property type="match status" value="1"/>
</dbReference>